<evidence type="ECO:0000313" key="2">
    <source>
        <dbReference type="Proteomes" id="UP000027382"/>
    </source>
</evidence>
<evidence type="ECO:0000313" key="1">
    <source>
        <dbReference type="EMBL" id="AID50613.1"/>
    </source>
</evidence>
<protein>
    <submittedName>
        <fullName evidence="1">Uncharacterized protein</fullName>
    </submittedName>
</protein>
<dbReference type="EMBL" id="KF554508">
    <property type="protein sequence ID" value="AID50613.1"/>
    <property type="molecule type" value="Genomic_DNA"/>
</dbReference>
<sequence>MGVFSNELVQKLRNKYLEICSHKELLKEISGVSEFKESEKAVKWELTKAKQDMGELMDKALKTMKLASNVERLWDDWFVVRHVRPGGETALELKCLIPGETPRLRRDGRNDRELTRAELDLLLPAMENTFSKHLWQDEVKLEVANLYPVYAIEKPKAEVVDQVVIKPLPTLPKTVLEGATKEVEELVEAKDNSVSVHAGGRFVQRQLLLHVSSLDKAQKHFLRNIAEIKPKILEGFHSPDTELLFEDEEGIAYYFDKDNFVYLWGKTDGRIITYYEEDFGFAKHINRSIVMQQVKELKNAYEYFCQLQVENARAHEESKESLALLEDEEALLLAKLEALRAHKTEITASLELSDKTLASHKKEYEAERNKLFRKSKTN</sequence>
<organism evidence="1 2">
    <name type="scientific">Bacillus phage CP-51</name>
    <dbReference type="NCBI Taxonomy" id="1391188"/>
    <lineage>
        <taxon>Viruses</taxon>
        <taxon>Duplodnaviria</taxon>
        <taxon>Heunggongvirae</taxon>
        <taxon>Uroviricota</taxon>
        <taxon>Caudoviricetes</taxon>
        <taxon>Herelleviridae</taxon>
        <taxon>Spounavirinae</taxon>
        <taxon>Siminovitchvirus</taxon>
        <taxon>Siminovitchvirus CP51</taxon>
    </lineage>
</organism>
<proteinExistence type="predicted"/>
<dbReference type="OrthoDB" id="29736at10239"/>
<dbReference type="KEGG" id="vg:22277121"/>
<dbReference type="Proteomes" id="UP000027382">
    <property type="component" value="Segment"/>
</dbReference>
<dbReference type="GeneID" id="22277121"/>
<name>A0A068EMJ1_9CAUD</name>
<reference evidence="1" key="1">
    <citation type="journal article" date="2014" name="Virology">
        <title>The odd one out: Bacillus ACT bacteriophage CP-51 exhibits unusual properties compared to related Spounavirinae W.Ph. and Bastille.</title>
        <authorList>
            <person name="Klumpp J."/>
            <person name="Schmuki M."/>
            <person name="Sozhamannan S."/>
            <person name="Beyer W."/>
            <person name="Fouts D.E."/>
            <person name="Bernbach V."/>
            <person name="Calendar R."/>
            <person name="Loessner M.J."/>
        </authorList>
    </citation>
    <scope>NUCLEOTIDE SEQUENCE [LARGE SCALE GENOMIC DNA]</scope>
</reference>
<accession>A0A068EMJ1</accession>
<keyword evidence="2" id="KW-1185">Reference proteome</keyword>
<dbReference type="RefSeq" id="YP_009099222.1">
    <property type="nucleotide sequence ID" value="NC_025423.1"/>
</dbReference>